<dbReference type="AlphaFoldDB" id="K9EWR6"/>
<gene>
    <name evidence="1" type="ORF">HMPREF9698_00802</name>
</gene>
<organism evidence="1 2">
    <name type="scientific">Alloiococcus otitis ATCC 51267</name>
    <dbReference type="NCBI Taxonomy" id="883081"/>
    <lineage>
        <taxon>Bacteria</taxon>
        <taxon>Bacillati</taxon>
        <taxon>Bacillota</taxon>
        <taxon>Bacilli</taxon>
        <taxon>Lactobacillales</taxon>
        <taxon>Carnobacteriaceae</taxon>
        <taxon>Alloiococcus</taxon>
    </lineage>
</organism>
<keyword evidence="2" id="KW-1185">Reference proteome</keyword>
<sequence length="82" mass="9734">MTHFILNLDPQFENFRLLFLNNLCYSRIFSRFSQTTSVIRELMAIFLKQRKLFENFPPFFSNKGHGLRKTTVLKFALVITSV</sequence>
<proteinExistence type="predicted"/>
<dbReference type="EMBL" id="AGXA01000017">
    <property type="protein sequence ID" value="EKU93685.1"/>
    <property type="molecule type" value="Genomic_DNA"/>
</dbReference>
<evidence type="ECO:0000313" key="2">
    <source>
        <dbReference type="Proteomes" id="UP000009875"/>
    </source>
</evidence>
<dbReference type="Proteomes" id="UP000009875">
    <property type="component" value="Unassembled WGS sequence"/>
</dbReference>
<reference evidence="1 2" key="1">
    <citation type="submission" date="2012-09" db="EMBL/GenBank/DDBJ databases">
        <title>The Genome Sequence of Alloiococcus otitis ATCC 51267.</title>
        <authorList>
            <consortium name="The Broad Institute Genome Sequencing Platform"/>
            <person name="Earl A."/>
            <person name="Ward D."/>
            <person name="Feldgarden M."/>
            <person name="Gevers D."/>
            <person name="Huys G."/>
            <person name="Walker B."/>
            <person name="Young S.K."/>
            <person name="Zeng Q."/>
            <person name="Gargeya S."/>
            <person name="Fitzgerald M."/>
            <person name="Haas B."/>
            <person name="Abouelleil A."/>
            <person name="Alvarado L."/>
            <person name="Arachchi H.M."/>
            <person name="Berlin A.M."/>
            <person name="Chapman S.B."/>
            <person name="Goldberg J."/>
            <person name="Griggs A."/>
            <person name="Gujja S."/>
            <person name="Hansen M."/>
            <person name="Howarth C."/>
            <person name="Imamovic A."/>
            <person name="Larimer J."/>
            <person name="McCowen C."/>
            <person name="Montmayeur A."/>
            <person name="Murphy C."/>
            <person name="Neiman D."/>
            <person name="Pearson M."/>
            <person name="Priest M."/>
            <person name="Roberts A."/>
            <person name="Saif S."/>
            <person name="Shea T."/>
            <person name="Sisk P."/>
            <person name="Sykes S."/>
            <person name="Wortman J."/>
            <person name="Nusbaum C."/>
            <person name="Birren B."/>
        </authorList>
    </citation>
    <scope>NUCLEOTIDE SEQUENCE [LARGE SCALE GENOMIC DNA]</scope>
    <source>
        <strain evidence="1 2">ATCC 51267</strain>
    </source>
</reference>
<comment type="caution">
    <text evidence="1">The sequence shown here is derived from an EMBL/GenBank/DDBJ whole genome shotgun (WGS) entry which is preliminary data.</text>
</comment>
<accession>K9EWR6</accession>
<evidence type="ECO:0000313" key="1">
    <source>
        <dbReference type="EMBL" id="EKU93685.1"/>
    </source>
</evidence>
<dbReference type="HOGENOM" id="CLU_2550852_0_0_9"/>
<name>K9EWR6_9LACT</name>
<protein>
    <submittedName>
        <fullName evidence="1">Uncharacterized protein</fullName>
    </submittedName>
</protein>